<feature type="domain" description="Radical SAM core" evidence="7">
    <location>
        <begin position="6"/>
        <end position="199"/>
    </location>
</feature>
<dbReference type="EMBL" id="DRLF01000139">
    <property type="protein sequence ID" value="HEC05948.1"/>
    <property type="molecule type" value="Genomic_DNA"/>
</dbReference>
<comment type="cofactor">
    <cofactor evidence="1">
        <name>[4Fe-4S] cluster</name>
        <dbReference type="ChEBI" id="CHEBI:49883"/>
    </cofactor>
</comment>
<dbReference type="SFLD" id="SFLDG01111">
    <property type="entry name" value="Uncharacterised_Radical_SAM_Su"/>
    <property type="match status" value="1"/>
</dbReference>
<dbReference type="GO" id="GO:0046872">
    <property type="term" value="F:metal ion binding"/>
    <property type="evidence" value="ECO:0007669"/>
    <property type="project" value="UniProtKB-KW"/>
</dbReference>
<keyword evidence="4" id="KW-0479">Metal-binding</keyword>
<evidence type="ECO:0000256" key="1">
    <source>
        <dbReference type="ARBA" id="ARBA00001966"/>
    </source>
</evidence>
<dbReference type="Proteomes" id="UP000886339">
    <property type="component" value="Unassembled WGS sequence"/>
</dbReference>
<dbReference type="NCBIfam" id="TIGR04038">
    <property type="entry name" value="tatD_link_rSAM"/>
    <property type="match status" value="1"/>
</dbReference>
<keyword evidence="5" id="KW-0408">Iron</keyword>
<name>A0A831RXI8_9GAMM</name>
<dbReference type="Gene3D" id="3.20.20.70">
    <property type="entry name" value="Aldolase class I"/>
    <property type="match status" value="1"/>
</dbReference>
<dbReference type="Pfam" id="PF04055">
    <property type="entry name" value="Radical_SAM"/>
    <property type="match status" value="1"/>
</dbReference>
<evidence type="ECO:0000256" key="6">
    <source>
        <dbReference type="ARBA" id="ARBA00023014"/>
    </source>
</evidence>
<dbReference type="AlphaFoldDB" id="A0A831RXI8"/>
<dbReference type="CDD" id="cd01335">
    <property type="entry name" value="Radical_SAM"/>
    <property type="match status" value="1"/>
</dbReference>
<evidence type="ECO:0000256" key="5">
    <source>
        <dbReference type="ARBA" id="ARBA00023004"/>
    </source>
</evidence>
<gene>
    <name evidence="8" type="ORF">ENJ12_03800</name>
</gene>
<dbReference type="PANTHER" id="PTHR42836">
    <property type="entry name" value="7-CARBOXY-7-DEAZAGUANINE SYNTHASE"/>
    <property type="match status" value="1"/>
</dbReference>
<evidence type="ECO:0000256" key="2">
    <source>
        <dbReference type="ARBA" id="ARBA00022485"/>
    </source>
</evidence>
<sequence length="199" mass="22306">MTELAYPIRNSLYLNITDRCTLECQFCPKHTDQGPRVHEFDLSLDHRPEVDEIIAAIGNPADYDEVVFCGFGEPTLRFKVLMEIARWVKAHGGKVRINTDGLANLVNKRDVLPEMQGVVDSLSVSMNAQNPDVYERHCHPALPGSWEAMLSFLEEAPKYIPNVTATAIDGLEGVDIQACEQLAKQRGVAFRRRQLDKVG</sequence>
<dbReference type="PANTHER" id="PTHR42836:SF1">
    <property type="entry name" value="7-CARBOXY-7-DEAZAGUANINE SYNTHASE"/>
    <property type="match status" value="1"/>
</dbReference>
<proteinExistence type="predicted"/>
<dbReference type="InterPro" id="IPR023821">
    <property type="entry name" value="rSAM_TatD-assoc"/>
</dbReference>
<keyword evidence="2" id="KW-0004">4Fe-4S</keyword>
<dbReference type="InterPro" id="IPR007197">
    <property type="entry name" value="rSAM"/>
</dbReference>
<evidence type="ECO:0000256" key="4">
    <source>
        <dbReference type="ARBA" id="ARBA00022723"/>
    </source>
</evidence>
<evidence type="ECO:0000256" key="3">
    <source>
        <dbReference type="ARBA" id="ARBA00022691"/>
    </source>
</evidence>
<evidence type="ECO:0000313" key="8">
    <source>
        <dbReference type="EMBL" id="HEC05948.1"/>
    </source>
</evidence>
<evidence type="ECO:0000259" key="7">
    <source>
        <dbReference type="PROSITE" id="PS51918"/>
    </source>
</evidence>
<organism evidence="8">
    <name type="scientific">Thiolapillus brandeum</name>
    <dbReference type="NCBI Taxonomy" id="1076588"/>
    <lineage>
        <taxon>Bacteria</taxon>
        <taxon>Pseudomonadati</taxon>
        <taxon>Pseudomonadota</taxon>
        <taxon>Gammaproteobacteria</taxon>
        <taxon>Chromatiales</taxon>
        <taxon>Sedimenticolaceae</taxon>
        <taxon>Thiolapillus</taxon>
    </lineage>
</organism>
<keyword evidence="3" id="KW-0949">S-adenosyl-L-methionine</keyword>
<dbReference type="SFLD" id="SFLDS00029">
    <property type="entry name" value="Radical_SAM"/>
    <property type="match status" value="1"/>
</dbReference>
<dbReference type="InterPro" id="IPR058240">
    <property type="entry name" value="rSAM_sf"/>
</dbReference>
<keyword evidence="6" id="KW-0411">Iron-sulfur</keyword>
<dbReference type="InterPro" id="IPR013785">
    <property type="entry name" value="Aldolase_TIM"/>
</dbReference>
<comment type="caution">
    <text evidence="8">The sequence shown here is derived from an EMBL/GenBank/DDBJ whole genome shotgun (WGS) entry which is preliminary data.</text>
</comment>
<dbReference type="PROSITE" id="PS51918">
    <property type="entry name" value="RADICAL_SAM"/>
    <property type="match status" value="1"/>
</dbReference>
<dbReference type="GO" id="GO:0051539">
    <property type="term" value="F:4 iron, 4 sulfur cluster binding"/>
    <property type="evidence" value="ECO:0007669"/>
    <property type="project" value="UniProtKB-KW"/>
</dbReference>
<protein>
    <submittedName>
        <fullName evidence="8">Radical SAM protein</fullName>
    </submittedName>
</protein>
<accession>A0A831RXI8</accession>
<dbReference type="SUPFAM" id="SSF102114">
    <property type="entry name" value="Radical SAM enzymes"/>
    <property type="match status" value="1"/>
</dbReference>
<dbReference type="GO" id="GO:0003824">
    <property type="term" value="F:catalytic activity"/>
    <property type="evidence" value="ECO:0007669"/>
    <property type="project" value="InterPro"/>
</dbReference>
<reference evidence="8" key="1">
    <citation type="journal article" date="2020" name="mSystems">
        <title>Genome- and Community-Level Interaction Insights into Carbon Utilization and Element Cycling Functions of Hydrothermarchaeota in Hydrothermal Sediment.</title>
        <authorList>
            <person name="Zhou Z."/>
            <person name="Liu Y."/>
            <person name="Xu W."/>
            <person name="Pan J."/>
            <person name="Luo Z.H."/>
            <person name="Li M."/>
        </authorList>
    </citation>
    <scope>NUCLEOTIDE SEQUENCE [LARGE SCALE GENOMIC DNA]</scope>
    <source>
        <strain evidence="8">HyVt-458</strain>
    </source>
</reference>